<dbReference type="InterPro" id="IPR042095">
    <property type="entry name" value="SUMF_sf"/>
</dbReference>
<dbReference type="EC" id="2.7.11.1" evidence="2"/>
<comment type="caution">
    <text evidence="2">The sequence shown here is derived from an EMBL/GenBank/DDBJ whole genome shotgun (WGS) entry which is preliminary data.</text>
</comment>
<dbReference type="InterPro" id="IPR005532">
    <property type="entry name" value="SUMF_dom"/>
</dbReference>
<dbReference type="PANTHER" id="PTHR23150">
    <property type="entry name" value="SULFATASE MODIFYING FACTOR 1, 2"/>
    <property type="match status" value="1"/>
</dbReference>
<dbReference type="GO" id="GO:0004674">
    <property type="term" value="F:protein serine/threonine kinase activity"/>
    <property type="evidence" value="ECO:0007669"/>
    <property type="project" value="UniProtKB-EC"/>
</dbReference>
<evidence type="ECO:0000313" key="3">
    <source>
        <dbReference type="Proteomes" id="UP000237423"/>
    </source>
</evidence>
<dbReference type="Gene3D" id="3.90.1580.10">
    <property type="entry name" value="paralog of FGE (formylglycine-generating enzyme)"/>
    <property type="match status" value="1"/>
</dbReference>
<sequence length="283" mass="32085">MNLHSQPSHPVFPYSWASDWGEDRYGLWQAFIYQAVRHIFRWIEPGSFMMGSPETEQGRYSDEDLHQVTISQGFWLAETTVTQALWQAVMGDNPSHFKGAECPVEQVSWADAQAFIAKLRQLYPDLNARLPWEAEWEYACRAGTQTPFNFAGELTLAKVNYRGTWEYKSDEWGKGAKQATAEVKAYPCNAWGLFAMHGNVWEWCEDVWRDSLGTAAVCDPWQVPTGLEPDALRVVRGGSWDYDGGNVRCAIRERIWPDGRYDRLGLRLALGHAELQQGGGTAG</sequence>
<dbReference type="Proteomes" id="UP000237423">
    <property type="component" value="Unassembled WGS sequence"/>
</dbReference>
<keyword evidence="2" id="KW-0418">Kinase</keyword>
<dbReference type="InterPro" id="IPR051043">
    <property type="entry name" value="Sulfatase_Mod_Factor_Kinase"/>
</dbReference>
<feature type="domain" description="Sulfatase-modifying factor enzyme-like" evidence="1">
    <location>
        <begin position="42"/>
        <end position="269"/>
    </location>
</feature>
<proteinExistence type="predicted"/>
<dbReference type="AlphaFoldDB" id="A0A2S5CPT3"/>
<dbReference type="SUPFAM" id="SSF56436">
    <property type="entry name" value="C-type lectin-like"/>
    <property type="match status" value="1"/>
</dbReference>
<protein>
    <submittedName>
        <fullName evidence="2">Serine/threonine-protein kinase pkn1</fullName>
        <ecNumber evidence="2">2.7.11.1</ecNumber>
    </submittedName>
</protein>
<keyword evidence="2" id="KW-0808">Transferase</keyword>
<dbReference type="InterPro" id="IPR016187">
    <property type="entry name" value="CTDL_fold"/>
</dbReference>
<dbReference type="PANTHER" id="PTHR23150:SF19">
    <property type="entry name" value="FORMYLGLYCINE-GENERATING ENZYME"/>
    <property type="match status" value="1"/>
</dbReference>
<dbReference type="GO" id="GO:0120147">
    <property type="term" value="F:formylglycine-generating oxidase activity"/>
    <property type="evidence" value="ECO:0007669"/>
    <property type="project" value="TreeGrafter"/>
</dbReference>
<accession>A0A2S5CPT3</accession>
<dbReference type="Pfam" id="PF03781">
    <property type="entry name" value="FGE-sulfatase"/>
    <property type="match status" value="1"/>
</dbReference>
<dbReference type="RefSeq" id="WP_103973785.1">
    <property type="nucleotide sequence ID" value="NZ_PGFZ01000002.1"/>
</dbReference>
<evidence type="ECO:0000313" key="2">
    <source>
        <dbReference type="EMBL" id="POZ52821.1"/>
    </source>
</evidence>
<gene>
    <name evidence="2" type="primary">pkn1_3</name>
    <name evidence="2" type="ORF">AADEFJLK_01429</name>
</gene>
<reference evidence="2 3" key="1">
    <citation type="submission" date="2017-11" db="EMBL/GenBank/DDBJ databases">
        <title>Draft Genome Sequence of Methylobacter psychrotolerans Sph1T, an Obligate Methanotroph from Low-Temperature Environments.</title>
        <authorList>
            <person name="Oshkin I.Y."/>
            <person name="Miroshnikov K."/>
            <person name="Belova S.E."/>
            <person name="Korzhenkov A."/>
            <person name="Toshchakov S.V."/>
            <person name="Dedysh S.N."/>
        </authorList>
    </citation>
    <scope>NUCLEOTIDE SEQUENCE [LARGE SCALE GENOMIC DNA]</scope>
    <source>
        <strain evidence="2 3">Sph1</strain>
    </source>
</reference>
<dbReference type="EMBL" id="PGFZ01000002">
    <property type="protein sequence ID" value="POZ52821.1"/>
    <property type="molecule type" value="Genomic_DNA"/>
</dbReference>
<name>A0A2S5CPT3_9GAMM</name>
<evidence type="ECO:0000259" key="1">
    <source>
        <dbReference type="Pfam" id="PF03781"/>
    </source>
</evidence>
<organism evidence="2 3">
    <name type="scientific">Methylovulum psychrotolerans</name>
    <dbReference type="NCBI Taxonomy" id="1704499"/>
    <lineage>
        <taxon>Bacteria</taxon>
        <taxon>Pseudomonadati</taxon>
        <taxon>Pseudomonadota</taxon>
        <taxon>Gammaproteobacteria</taxon>
        <taxon>Methylococcales</taxon>
        <taxon>Methylococcaceae</taxon>
        <taxon>Methylovulum</taxon>
    </lineage>
</organism>